<keyword evidence="3" id="KW-1185">Reference proteome</keyword>
<reference evidence="2" key="1">
    <citation type="submission" date="2020-06" db="EMBL/GenBank/DDBJ databases">
        <authorList>
            <consortium name="Plant Systems Biology data submission"/>
        </authorList>
    </citation>
    <scope>NUCLEOTIDE SEQUENCE</scope>
    <source>
        <strain evidence="2">D6</strain>
    </source>
</reference>
<dbReference type="Proteomes" id="UP001153069">
    <property type="component" value="Unassembled WGS sequence"/>
</dbReference>
<organism evidence="2 3">
    <name type="scientific">Seminavis robusta</name>
    <dbReference type="NCBI Taxonomy" id="568900"/>
    <lineage>
        <taxon>Eukaryota</taxon>
        <taxon>Sar</taxon>
        <taxon>Stramenopiles</taxon>
        <taxon>Ochrophyta</taxon>
        <taxon>Bacillariophyta</taxon>
        <taxon>Bacillariophyceae</taxon>
        <taxon>Bacillariophycidae</taxon>
        <taxon>Naviculales</taxon>
        <taxon>Naviculaceae</taxon>
        <taxon>Seminavis</taxon>
    </lineage>
</organism>
<evidence type="ECO:0000313" key="2">
    <source>
        <dbReference type="EMBL" id="CAB9500849.1"/>
    </source>
</evidence>
<feature type="compositionally biased region" description="Polar residues" evidence="1">
    <location>
        <begin position="412"/>
        <end position="423"/>
    </location>
</feature>
<dbReference type="PANTHER" id="PTHR47163:SF2">
    <property type="entry name" value="SI:DKEY-17M8.2"/>
    <property type="match status" value="1"/>
</dbReference>
<sequence length="473" mass="53069">MSNISTGKHPLDHDTTTAATITTTNANTPGCKRYRYAAPDDSLTTKALSEHKLATAKECSGIPKFDELKKCFWDEIGAGDFLMQEKIALVLEVCPRCHKKLPPPDKKRMQRCHVRQCMKKEANEFCQSIYRHSFFEDSRGGRYLVLLFLYHWVIGSNYKQMGIVTGWSRQKVFSYIKYVQDLVATVAMTHHDFLNNNDTTTPIAIAPIGGEGIVVEIDDEQQVFDKRKLHVQEGSWLFGGVENTLTRRYFCVAVPDRNPSTLCAIIHKFIAPGSLVRSDCWTAKDIVEIDDKCEYICGDASDQGMLWDDDDPLLLPPTWYANTRPAPARKKGKRQQAMLLFEYIWRRQHETKLWEGLLDALRQVKYASSNATLAANKHAKKKEQKQQQQQAANSDTTTNGGPGKKVKLLEQPQPNGVAGTNMTKVKEQTGDNGHDKVLGNPPPQQQQQHLQQGNGLKPSDGTGAVKGEDVGII</sequence>
<feature type="region of interest" description="Disordered" evidence="1">
    <location>
        <begin position="375"/>
        <end position="473"/>
    </location>
</feature>
<dbReference type="OrthoDB" id="108710at2759"/>
<dbReference type="PANTHER" id="PTHR47163">
    <property type="entry name" value="DDE_TNP_IS1595 DOMAIN-CONTAINING PROTEIN"/>
    <property type="match status" value="1"/>
</dbReference>
<evidence type="ECO:0000313" key="3">
    <source>
        <dbReference type="Proteomes" id="UP001153069"/>
    </source>
</evidence>
<dbReference type="InterPro" id="IPR053164">
    <property type="entry name" value="IS1016-like_transposase"/>
</dbReference>
<protein>
    <submittedName>
        <fullName evidence="2">DDE_Tnp_IS1595</fullName>
    </submittedName>
</protein>
<evidence type="ECO:0000256" key="1">
    <source>
        <dbReference type="SAM" id="MobiDB-lite"/>
    </source>
</evidence>
<feature type="compositionally biased region" description="Basic and acidic residues" evidence="1">
    <location>
        <begin position="424"/>
        <end position="437"/>
    </location>
</feature>
<dbReference type="AlphaFoldDB" id="A0A9N8DHJ0"/>
<dbReference type="EMBL" id="CAICTM010000092">
    <property type="protein sequence ID" value="CAB9500849.1"/>
    <property type="molecule type" value="Genomic_DNA"/>
</dbReference>
<feature type="compositionally biased region" description="Low complexity" evidence="1">
    <location>
        <begin position="445"/>
        <end position="456"/>
    </location>
</feature>
<proteinExistence type="predicted"/>
<comment type="caution">
    <text evidence="2">The sequence shown here is derived from an EMBL/GenBank/DDBJ whole genome shotgun (WGS) entry which is preliminary data.</text>
</comment>
<gene>
    <name evidence="2" type="ORF">SEMRO_93_G048610.1</name>
</gene>
<accession>A0A9N8DHJ0</accession>
<name>A0A9N8DHJ0_9STRA</name>